<dbReference type="PROSITE" id="PS01359">
    <property type="entry name" value="ZF_PHD_1"/>
    <property type="match status" value="1"/>
</dbReference>
<dbReference type="InterPro" id="IPR019786">
    <property type="entry name" value="Zinc_finger_PHD-type_CS"/>
</dbReference>
<dbReference type="Proteomes" id="UP000266841">
    <property type="component" value="Unassembled WGS sequence"/>
</dbReference>
<keyword evidence="3" id="KW-0862">Zinc</keyword>
<sequence>MMSTPPLELGMNIVLNDNNTVVTESPSGKPEASAFLGAGSATNPRADAVPENRNSKNDINDSGGIREKPLGGDLNIDAIVQKDFSRTSAGPVRSPLARASVSNSNHSGSGGEPTTRRPTTSEKKTITLLSQNTNGDPSDRSVCEKAEEPSEMSSSCETNGQSANFANPQDGSSTHTNEDKSATTTGAGQELPSQNSETKLWRSGDDSHTISGSRGGGEQAAKSSDEAGTNDFEAAKGTCGPLYREVDGIKYPSTCVIRVPAGINTGDQLTVRWPVWNGSTESQMGKRKADIGMDGAEQGDNKRVRSPNMSSSDIRKNDKTAYNLYEREILALARRDGGNISTEEISERWKKLPDNHKDPYSDRASKENERNADLNAQKRDKDVSDGPRKTKSVEPSRTSGMVVAITINARMKTKLKASNGLLRVFAPWISAERSANNSLTSQQLRSIGAEQGNAAASARKTRRRSATRSHGEGDFHVGHSRIGSRYQVLDSMIPSSDTWRREASSEPASNKELFQQKDDLKARVDPMCDPMWEMSQGETLNAGLSDEYFSSLKAYQKARGVLAVHGSGYNLSIARLKLNADTQAEIGFPDRPAGYNIQCEKSHALLEGKPLTKSEQEAFNAAIEKNQKQWPTIARTVGTSVNRCLVHYYNVFKAGADRSTYLKEKKVWEQSDVCEVCGDGGDLLCCDGCINSYHQRCLNPPMEQVPEGQWFCPSCVRKRRVAEAEKDDLDNNVN</sequence>
<feature type="compositionally biased region" description="Polar residues" evidence="6">
    <location>
        <begin position="127"/>
        <end position="136"/>
    </location>
</feature>
<dbReference type="InterPro" id="IPR036910">
    <property type="entry name" value="HMG_box_dom_sf"/>
</dbReference>
<evidence type="ECO:0000256" key="6">
    <source>
        <dbReference type="SAM" id="MobiDB-lite"/>
    </source>
</evidence>
<feature type="compositionally biased region" description="Polar residues" evidence="6">
    <location>
        <begin position="151"/>
        <end position="175"/>
    </location>
</feature>
<keyword evidence="5" id="KW-0238">DNA-binding</keyword>
<protein>
    <recommendedName>
        <fullName evidence="11">PHD-type domain-containing protein</fullName>
    </recommendedName>
</protein>
<dbReference type="EMBL" id="AGNL01010300">
    <property type="protein sequence ID" value="EJK69257.1"/>
    <property type="molecule type" value="Genomic_DNA"/>
</dbReference>
<feature type="region of interest" description="Disordered" evidence="6">
    <location>
        <begin position="22"/>
        <end position="71"/>
    </location>
</feature>
<dbReference type="CDD" id="cd00084">
    <property type="entry name" value="HMG-box_SF"/>
    <property type="match status" value="1"/>
</dbReference>
<evidence type="ECO:0000256" key="2">
    <source>
        <dbReference type="ARBA" id="ARBA00022771"/>
    </source>
</evidence>
<dbReference type="SMART" id="SM00249">
    <property type="entry name" value="PHD"/>
    <property type="match status" value="1"/>
</dbReference>
<comment type="caution">
    <text evidence="9">The sequence shown here is derived from an EMBL/GenBank/DDBJ whole genome shotgun (WGS) entry which is preliminary data.</text>
</comment>
<dbReference type="AlphaFoldDB" id="K0TFH1"/>
<keyword evidence="2 4" id="KW-0863">Zinc-finger</keyword>
<evidence type="ECO:0000313" key="9">
    <source>
        <dbReference type="EMBL" id="EJK69257.1"/>
    </source>
</evidence>
<feature type="region of interest" description="Disordered" evidence="6">
    <location>
        <begin position="86"/>
        <end position="229"/>
    </location>
</feature>
<dbReference type="InterPro" id="IPR009071">
    <property type="entry name" value="HMG_box_dom"/>
</dbReference>
<feature type="region of interest" description="Disordered" evidence="6">
    <location>
        <begin position="449"/>
        <end position="477"/>
    </location>
</feature>
<feature type="compositionally biased region" description="Basic and acidic residues" evidence="6">
    <location>
        <begin position="48"/>
        <end position="70"/>
    </location>
</feature>
<dbReference type="PROSITE" id="PS50016">
    <property type="entry name" value="ZF_PHD_2"/>
    <property type="match status" value="1"/>
</dbReference>
<evidence type="ECO:0000313" key="10">
    <source>
        <dbReference type="Proteomes" id="UP000266841"/>
    </source>
</evidence>
<dbReference type="eggNOG" id="KOG0383">
    <property type="taxonomic scope" value="Eukaryota"/>
</dbReference>
<feature type="compositionally biased region" description="Basic and acidic residues" evidence="6">
    <location>
        <begin position="351"/>
        <end position="394"/>
    </location>
</feature>
<feature type="region of interest" description="Disordered" evidence="6">
    <location>
        <begin position="351"/>
        <end position="397"/>
    </location>
</feature>
<evidence type="ECO:0000256" key="5">
    <source>
        <dbReference type="PROSITE-ProRule" id="PRU00267"/>
    </source>
</evidence>
<evidence type="ECO:0000256" key="4">
    <source>
        <dbReference type="PROSITE-ProRule" id="PRU00146"/>
    </source>
</evidence>
<dbReference type="GO" id="GO:0005634">
    <property type="term" value="C:nucleus"/>
    <property type="evidence" value="ECO:0007669"/>
    <property type="project" value="UniProtKB-UniRule"/>
</dbReference>
<dbReference type="Pfam" id="PF00628">
    <property type="entry name" value="PHD"/>
    <property type="match status" value="1"/>
</dbReference>
<gene>
    <name evidence="9" type="ORF">THAOC_09499</name>
</gene>
<feature type="compositionally biased region" description="Basic and acidic residues" evidence="6">
    <location>
        <begin position="137"/>
        <end position="148"/>
    </location>
</feature>
<dbReference type="PANTHER" id="PTHR24102">
    <property type="entry name" value="PHD FINGER PROTEIN"/>
    <property type="match status" value="1"/>
</dbReference>
<dbReference type="InterPro" id="IPR019787">
    <property type="entry name" value="Znf_PHD-finger"/>
</dbReference>
<dbReference type="OrthoDB" id="47291at2759"/>
<dbReference type="PROSITE" id="PS50118">
    <property type="entry name" value="HMG_BOX_2"/>
    <property type="match status" value="1"/>
</dbReference>
<dbReference type="GO" id="GO:0003677">
    <property type="term" value="F:DNA binding"/>
    <property type="evidence" value="ECO:0007669"/>
    <property type="project" value="UniProtKB-UniRule"/>
</dbReference>
<feature type="region of interest" description="Disordered" evidence="6">
    <location>
        <begin position="280"/>
        <end position="317"/>
    </location>
</feature>
<name>K0TFH1_THAOC</name>
<keyword evidence="5" id="KW-0539">Nucleus</keyword>
<proteinExistence type="predicted"/>
<feature type="compositionally biased region" description="Polar residues" evidence="6">
    <location>
        <begin position="182"/>
        <end position="198"/>
    </location>
</feature>
<feature type="DNA-binding region" description="HMG box" evidence="5">
    <location>
        <begin position="315"/>
        <end position="379"/>
    </location>
</feature>
<evidence type="ECO:0000256" key="1">
    <source>
        <dbReference type="ARBA" id="ARBA00022723"/>
    </source>
</evidence>
<keyword evidence="10" id="KW-1185">Reference proteome</keyword>
<dbReference type="GO" id="GO:0008270">
    <property type="term" value="F:zinc ion binding"/>
    <property type="evidence" value="ECO:0007669"/>
    <property type="project" value="UniProtKB-KW"/>
</dbReference>
<evidence type="ECO:0000259" key="7">
    <source>
        <dbReference type="PROSITE" id="PS50016"/>
    </source>
</evidence>
<accession>K0TFH1</accession>
<dbReference type="InterPro" id="IPR013083">
    <property type="entry name" value="Znf_RING/FYVE/PHD"/>
</dbReference>
<feature type="domain" description="PHD-type" evidence="7">
    <location>
        <begin position="671"/>
        <end position="718"/>
    </location>
</feature>
<dbReference type="Gene3D" id="3.30.40.10">
    <property type="entry name" value="Zinc/RING finger domain, C3HC4 (zinc finger)"/>
    <property type="match status" value="1"/>
</dbReference>
<reference evidence="9 10" key="1">
    <citation type="journal article" date="2012" name="Genome Biol.">
        <title>Genome and low-iron response of an oceanic diatom adapted to chronic iron limitation.</title>
        <authorList>
            <person name="Lommer M."/>
            <person name="Specht M."/>
            <person name="Roy A.S."/>
            <person name="Kraemer L."/>
            <person name="Andreson R."/>
            <person name="Gutowska M.A."/>
            <person name="Wolf J."/>
            <person name="Bergner S.V."/>
            <person name="Schilhabel M.B."/>
            <person name="Klostermeier U.C."/>
            <person name="Beiko R.G."/>
            <person name="Rosenstiel P."/>
            <person name="Hippler M."/>
            <person name="Laroche J."/>
        </authorList>
    </citation>
    <scope>NUCLEOTIDE SEQUENCE [LARGE SCALE GENOMIC DNA]</scope>
    <source>
        <strain evidence="9 10">CCMP1005</strain>
    </source>
</reference>
<organism evidence="9 10">
    <name type="scientific">Thalassiosira oceanica</name>
    <name type="common">Marine diatom</name>
    <dbReference type="NCBI Taxonomy" id="159749"/>
    <lineage>
        <taxon>Eukaryota</taxon>
        <taxon>Sar</taxon>
        <taxon>Stramenopiles</taxon>
        <taxon>Ochrophyta</taxon>
        <taxon>Bacillariophyta</taxon>
        <taxon>Coscinodiscophyceae</taxon>
        <taxon>Thalassiosirophycidae</taxon>
        <taxon>Thalassiosirales</taxon>
        <taxon>Thalassiosiraceae</taxon>
        <taxon>Thalassiosira</taxon>
    </lineage>
</organism>
<feature type="domain" description="HMG box" evidence="8">
    <location>
        <begin position="315"/>
        <end position="379"/>
    </location>
</feature>
<dbReference type="SUPFAM" id="SSF47095">
    <property type="entry name" value="HMG-box"/>
    <property type="match status" value="1"/>
</dbReference>
<evidence type="ECO:0000256" key="3">
    <source>
        <dbReference type="ARBA" id="ARBA00022833"/>
    </source>
</evidence>
<keyword evidence="1" id="KW-0479">Metal-binding</keyword>
<feature type="compositionally biased region" description="Basic and acidic residues" evidence="6">
    <location>
        <begin position="199"/>
        <end position="208"/>
    </location>
</feature>
<dbReference type="CDD" id="cd15532">
    <property type="entry name" value="PHD2_CHD_II"/>
    <property type="match status" value="1"/>
</dbReference>
<dbReference type="InterPro" id="IPR001965">
    <property type="entry name" value="Znf_PHD"/>
</dbReference>
<dbReference type="Gene3D" id="1.10.30.10">
    <property type="entry name" value="High mobility group box domain"/>
    <property type="match status" value="1"/>
</dbReference>
<dbReference type="PANTHER" id="PTHR24102:SF28">
    <property type="entry name" value="PHD-TYPE DOMAIN-CONTAINING PROTEIN"/>
    <property type="match status" value="1"/>
</dbReference>
<evidence type="ECO:0000259" key="8">
    <source>
        <dbReference type="PROSITE" id="PS50118"/>
    </source>
</evidence>
<dbReference type="SUPFAM" id="SSF57903">
    <property type="entry name" value="FYVE/PHD zinc finger"/>
    <property type="match status" value="1"/>
</dbReference>
<evidence type="ECO:0008006" key="11">
    <source>
        <dbReference type="Google" id="ProtNLM"/>
    </source>
</evidence>
<dbReference type="InterPro" id="IPR011011">
    <property type="entry name" value="Znf_FYVE_PHD"/>
</dbReference>